<sequence>MCKKVSGEEPADDELLEKVANQQIRADYRKSLGKEHARLSWDVEIKKVFKKIDK</sequence>
<evidence type="ECO:0000313" key="1">
    <source>
        <dbReference type="EMBL" id="AEA46188.1"/>
    </source>
</evidence>
<gene>
    <name evidence="1" type="ordered locus">Arcve_0147</name>
</gene>
<dbReference type="HOGENOM" id="CLU_208207_0_0_2"/>
<organism evidence="1 2">
    <name type="scientific">Archaeoglobus veneficus (strain DSM 11195 / SNP6)</name>
    <dbReference type="NCBI Taxonomy" id="693661"/>
    <lineage>
        <taxon>Archaea</taxon>
        <taxon>Methanobacteriati</taxon>
        <taxon>Methanobacteriota</taxon>
        <taxon>Archaeoglobi</taxon>
        <taxon>Archaeoglobales</taxon>
        <taxon>Archaeoglobaceae</taxon>
        <taxon>Archaeoglobus</taxon>
    </lineage>
</organism>
<proteinExistence type="predicted"/>
<reference evidence="1 2" key="1">
    <citation type="submission" date="2011-03" db="EMBL/GenBank/DDBJ databases">
        <title>The complete genome of Archaeoglobus veneficus SNP6.</title>
        <authorList>
            <consortium name="US DOE Joint Genome Institute (JGI-PGF)"/>
            <person name="Lucas S."/>
            <person name="Copeland A."/>
            <person name="Lapidus A."/>
            <person name="Bruce D."/>
            <person name="Goodwin L."/>
            <person name="Pitluck S."/>
            <person name="Kyrpides N."/>
            <person name="Mavromatis K."/>
            <person name="Pagani I."/>
            <person name="Ivanova N."/>
            <person name="Mikhailova N."/>
            <person name="Lu M."/>
            <person name="Detter J.C."/>
            <person name="Tapia R."/>
            <person name="Han C."/>
            <person name="Land M."/>
            <person name="Hauser L."/>
            <person name="Markowitz V."/>
            <person name="Cheng J.-F."/>
            <person name="Hugenholtz P."/>
            <person name="Woyke T."/>
            <person name="Wu D."/>
            <person name="Spring S."/>
            <person name="Brambilla E."/>
            <person name="Klenk H.-P."/>
            <person name="Eisen J.A."/>
        </authorList>
    </citation>
    <scope>NUCLEOTIDE SEQUENCE [LARGE SCALE GENOMIC DNA]</scope>
    <source>
        <strain>SNP6</strain>
    </source>
</reference>
<dbReference type="eggNOG" id="arCOG10226">
    <property type="taxonomic scope" value="Archaea"/>
</dbReference>
<protein>
    <submittedName>
        <fullName evidence="1">Uncharacterized protein</fullName>
    </submittedName>
</protein>
<evidence type="ECO:0000313" key="2">
    <source>
        <dbReference type="Proteomes" id="UP000008136"/>
    </source>
</evidence>
<dbReference type="GeneID" id="60552749"/>
<accession>F2KN87</accession>
<dbReference type="AlphaFoldDB" id="F2KN87"/>
<keyword evidence="2" id="KW-1185">Reference proteome</keyword>
<dbReference type="OrthoDB" id="382636at2157"/>
<dbReference type="EMBL" id="CP002588">
    <property type="protein sequence ID" value="AEA46188.1"/>
    <property type="molecule type" value="Genomic_DNA"/>
</dbReference>
<dbReference type="Proteomes" id="UP000008136">
    <property type="component" value="Chromosome"/>
</dbReference>
<name>F2KN87_ARCVS</name>
<dbReference type="KEGG" id="ave:Arcve_0147"/>
<dbReference type="RefSeq" id="WP_013682864.1">
    <property type="nucleotide sequence ID" value="NC_015320.1"/>
</dbReference>